<dbReference type="SUPFAM" id="SSF50118">
    <property type="entry name" value="Cell growth inhibitor/plasmid maintenance toxic component"/>
    <property type="match status" value="1"/>
</dbReference>
<gene>
    <name evidence="4" type="ORF">DFR74_1234</name>
</gene>
<dbReference type="GO" id="GO:0004521">
    <property type="term" value="F:RNA endonuclease activity"/>
    <property type="evidence" value="ECO:0007669"/>
    <property type="project" value="TreeGrafter"/>
</dbReference>
<keyword evidence="2" id="KW-1277">Toxin-antitoxin system</keyword>
<dbReference type="EC" id="3.1.-.-" evidence="3"/>
<dbReference type="Pfam" id="PF02452">
    <property type="entry name" value="PemK_toxin"/>
    <property type="match status" value="1"/>
</dbReference>
<protein>
    <recommendedName>
        <fullName evidence="3">mRNA interferase</fullName>
        <ecNumber evidence="3">3.1.-.-</ecNumber>
    </recommendedName>
</protein>
<dbReference type="AlphaFoldDB" id="A0A366CX33"/>
<dbReference type="Proteomes" id="UP000252586">
    <property type="component" value="Unassembled WGS sequence"/>
</dbReference>
<keyword evidence="3" id="KW-0540">Nuclease</keyword>
<accession>A0A366CX33</accession>
<dbReference type="OrthoDB" id="9808744at2"/>
<dbReference type="RefSeq" id="WP_067512488.1">
    <property type="nucleotide sequence ID" value="NZ_CP107943.1"/>
</dbReference>
<dbReference type="PIRSF" id="PIRSF033490">
    <property type="entry name" value="MazF"/>
    <property type="match status" value="1"/>
</dbReference>
<dbReference type="InterPro" id="IPR011067">
    <property type="entry name" value="Plasmid_toxin/cell-grow_inhib"/>
</dbReference>
<dbReference type="STRING" id="1210090.GCA_001613185_05392"/>
<sequence>MSAASRFRPGDVVWTDLSPTKGREQRGRRPAVIISTTDYLRAVRDLVIVVPVTTTDRAWPHHVRLRGEAVGLKASFAMTEQPRTISTARIAGIAGTVDARTLGAIRRWISDFAVMEA</sequence>
<keyword evidence="3" id="KW-0378">Hydrolase</keyword>
<dbReference type="Gene3D" id="2.30.30.110">
    <property type="match status" value="1"/>
</dbReference>
<keyword evidence="5" id="KW-1185">Reference proteome</keyword>
<organism evidence="4 5">
    <name type="scientific">Nocardia puris</name>
    <dbReference type="NCBI Taxonomy" id="208602"/>
    <lineage>
        <taxon>Bacteria</taxon>
        <taxon>Bacillati</taxon>
        <taxon>Actinomycetota</taxon>
        <taxon>Actinomycetes</taxon>
        <taxon>Mycobacteriales</taxon>
        <taxon>Nocardiaceae</taxon>
        <taxon>Nocardia</taxon>
    </lineage>
</organism>
<dbReference type="GO" id="GO:0016075">
    <property type="term" value="P:rRNA catabolic process"/>
    <property type="evidence" value="ECO:0007669"/>
    <property type="project" value="TreeGrafter"/>
</dbReference>
<comment type="similarity">
    <text evidence="1 3">Belongs to the PemK/MazF family.</text>
</comment>
<comment type="caution">
    <text evidence="4">The sequence shown here is derived from an EMBL/GenBank/DDBJ whole genome shotgun (WGS) entry which is preliminary data.</text>
</comment>
<name>A0A366CX33_9NOCA</name>
<evidence type="ECO:0000256" key="1">
    <source>
        <dbReference type="ARBA" id="ARBA00007521"/>
    </source>
</evidence>
<reference evidence="4 5" key="1">
    <citation type="submission" date="2018-06" db="EMBL/GenBank/DDBJ databases">
        <title>Genomic Encyclopedia of Type Strains, Phase IV (KMG-IV): sequencing the most valuable type-strain genomes for metagenomic binning, comparative biology and taxonomic classification.</title>
        <authorList>
            <person name="Goeker M."/>
        </authorList>
    </citation>
    <scope>NUCLEOTIDE SEQUENCE [LARGE SCALE GENOMIC DNA]</scope>
    <source>
        <strain evidence="4 5">DSM 44599</strain>
    </source>
</reference>
<dbReference type="InterPro" id="IPR003477">
    <property type="entry name" value="PemK-like"/>
</dbReference>
<evidence type="ECO:0000256" key="3">
    <source>
        <dbReference type="PIRNR" id="PIRNR033490"/>
    </source>
</evidence>
<dbReference type="GO" id="GO:0016787">
    <property type="term" value="F:hydrolase activity"/>
    <property type="evidence" value="ECO:0007669"/>
    <property type="project" value="UniProtKB-KW"/>
</dbReference>
<proteinExistence type="inferred from homology"/>
<dbReference type="EMBL" id="QNRE01000023">
    <property type="protein sequence ID" value="RBO82387.1"/>
    <property type="molecule type" value="Genomic_DNA"/>
</dbReference>
<evidence type="ECO:0000256" key="2">
    <source>
        <dbReference type="ARBA" id="ARBA00022649"/>
    </source>
</evidence>
<keyword evidence="3" id="KW-0255">Endonuclease</keyword>
<dbReference type="GO" id="GO:0003677">
    <property type="term" value="F:DNA binding"/>
    <property type="evidence" value="ECO:0007669"/>
    <property type="project" value="InterPro"/>
</dbReference>
<evidence type="ECO:0000313" key="5">
    <source>
        <dbReference type="Proteomes" id="UP000252586"/>
    </source>
</evidence>
<evidence type="ECO:0000313" key="4">
    <source>
        <dbReference type="EMBL" id="RBO82387.1"/>
    </source>
</evidence>
<dbReference type="GO" id="GO:0006402">
    <property type="term" value="P:mRNA catabolic process"/>
    <property type="evidence" value="ECO:0007669"/>
    <property type="project" value="TreeGrafter"/>
</dbReference>
<comment type="function">
    <text evidence="3">Toxic component of a type II toxin-antitoxin (TA) system.</text>
</comment>
<dbReference type="PANTHER" id="PTHR33988">
    <property type="entry name" value="ENDORIBONUCLEASE MAZF-RELATED"/>
    <property type="match status" value="1"/>
</dbReference>